<dbReference type="Proteomes" id="UP000198510">
    <property type="component" value="Unassembled WGS sequence"/>
</dbReference>
<keyword evidence="2" id="KW-0325">Glycoprotein</keyword>
<accession>A0A1G9QQG2</accession>
<evidence type="ECO:0000313" key="4">
    <source>
        <dbReference type="Proteomes" id="UP000198510"/>
    </source>
</evidence>
<dbReference type="SUPFAM" id="SSF51126">
    <property type="entry name" value="Pectin lyase-like"/>
    <property type="match status" value="1"/>
</dbReference>
<name>A0A1G9QQG2_9BACT</name>
<evidence type="ECO:0000313" key="3">
    <source>
        <dbReference type="EMBL" id="SDM13246.1"/>
    </source>
</evidence>
<protein>
    <submittedName>
        <fullName evidence="3">Uncharacterized conserved protein, DUF302 family</fullName>
    </submittedName>
</protein>
<dbReference type="Gene3D" id="2.160.20.10">
    <property type="entry name" value="Single-stranded right-handed beta-helix, Pectin lyase-like"/>
    <property type="match status" value="1"/>
</dbReference>
<dbReference type="GO" id="GO:0046872">
    <property type="term" value="F:metal ion binding"/>
    <property type="evidence" value="ECO:0007669"/>
    <property type="project" value="UniProtKB-KW"/>
</dbReference>
<keyword evidence="4" id="KW-1185">Reference proteome</keyword>
<proteinExistence type="predicted"/>
<keyword evidence="1" id="KW-0479">Metal-binding</keyword>
<dbReference type="InterPro" id="IPR052063">
    <property type="entry name" value="Polysaccharide_Lyase_1"/>
</dbReference>
<dbReference type="InterPro" id="IPR012334">
    <property type="entry name" value="Pectin_lyas_fold"/>
</dbReference>
<dbReference type="STRING" id="1075417.SAMN05421823_110261"/>
<organism evidence="3 4">
    <name type="scientific">Catalinimonas alkaloidigena</name>
    <dbReference type="NCBI Taxonomy" id="1075417"/>
    <lineage>
        <taxon>Bacteria</taxon>
        <taxon>Pseudomonadati</taxon>
        <taxon>Bacteroidota</taxon>
        <taxon>Cytophagia</taxon>
        <taxon>Cytophagales</taxon>
        <taxon>Catalimonadaceae</taxon>
        <taxon>Catalinimonas</taxon>
    </lineage>
</organism>
<reference evidence="3 4" key="1">
    <citation type="submission" date="2016-10" db="EMBL/GenBank/DDBJ databases">
        <authorList>
            <person name="de Groot N.N."/>
        </authorList>
    </citation>
    <scope>NUCLEOTIDE SEQUENCE [LARGE SCALE GENOMIC DNA]</scope>
    <source>
        <strain evidence="3 4">DSM 25186</strain>
    </source>
</reference>
<dbReference type="PANTHER" id="PTHR42970:SF1">
    <property type="entry name" value="PECTATE LYASE C-RELATED"/>
    <property type="match status" value="1"/>
</dbReference>
<gene>
    <name evidence="3" type="ORF">SAMN05421823_110261</name>
</gene>
<dbReference type="PANTHER" id="PTHR42970">
    <property type="entry name" value="PECTATE LYASE C-RELATED"/>
    <property type="match status" value="1"/>
</dbReference>
<evidence type="ECO:0000256" key="1">
    <source>
        <dbReference type="ARBA" id="ARBA00022723"/>
    </source>
</evidence>
<dbReference type="InterPro" id="IPR011050">
    <property type="entry name" value="Pectin_lyase_fold/virulence"/>
</dbReference>
<sequence length="833" mass="91872">MRFHCKGEMDNDPHMILRKFHALFLITALLTGLLTQCQTEREARRPAFETVKVDFDFAQRRVEEVNDPHYHSWPIEEGTEAQKTFGETRVTLRGNFSSGWYKVGVHAPHYAQLVSDGLVTAQPLEMTIAGLPSGTHSLLTFHNTFDNPETGTFAPIQIYVNGKQVETVTPTNRATSTIESGMTYFTFDVPEGDSVRIRFVADSTAEATRSELVLNGFELDGANRMLQARHPQPINGDQHVVTENDFQLRWESPKGIQKHHLYVGTDEAAVRNAGPDAEEYQGELTGNAHPLRDLYSRNLYYWRVDEVDGNGEVTEGEVWSFRPAQLAFPGAEGYGRFALGGRGGKVVEVTNLNDSGPGSLREAVTNDIGPRTIVFNVAGTIELKSRLVVNQPYITIAGQTAPGKGITITRAPIGLTGDDGVIRFLRVRIGAGRTFDGMGLTGANHSIIDHCSISWTLDESFSSRGAHNITLQRTLISEALNVAGHSKYEAGKMHGYAATIGGDVGSFHHNLLAHNYGRNWSIGGGLNGDGYYTGKLDIRNNVVYNWGHRATDGGANEVNFVNNYYKPGPSTDFFYALNAQHEGVGLGKQQYYFDGNVMTGHFDEQNQEAGRKATTTNQEVVEYETFVDAPFFESHVTTQPAWQAYKDVLSDIGANRPLDQHDQRIIQETLDSTYAYKGSKSGLAGMIDTEQDVGGLEEYPEESRPADWDSDHDGLPDWWETAKGLNPNSARGDFTDTNLDEDRDGFTQLDDYLDWMAQPHYFVKTGESLSIPVAPLFRGFTEGPSYSITKGEATLNNGTITVPTSQKGLHSVAVTVEDASGDAMTRTVQVLVQ</sequence>
<dbReference type="EMBL" id="FNFO01000010">
    <property type="protein sequence ID" value="SDM13246.1"/>
    <property type="molecule type" value="Genomic_DNA"/>
</dbReference>
<dbReference type="AlphaFoldDB" id="A0A1G9QQG2"/>
<evidence type="ECO:0000256" key="2">
    <source>
        <dbReference type="ARBA" id="ARBA00023180"/>
    </source>
</evidence>